<dbReference type="PANTHER" id="PTHR23110:SF101">
    <property type="entry name" value="PROTEIN JIM LOVELL"/>
    <property type="match status" value="1"/>
</dbReference>
<dbReference type="Gene3D" id="3.30.710.10">
    <property type="entry name" value="Potassium Channel Kv1.1, Chain A"/>
    <property type="match status" value="1"/>
</dbReference>
<feature type="compositionally biased region" description="Polar residues" evidence="5">
    <location>
        <begin position="432"/>
        <end position="446"/>
    </location>
</feature>
<keyword evidence="9" id="KW-1185">Reference proteome</keyword>
<dbReference type="PANTHER" id="PTHR23110">
    <property type="entry name" value="BTB DOMAIN TRANSCRIPTION FACTOR"/>
    <property type="match status" value="1"/>
</dbReference>
<dbReference type="InterPro" id="IPR051095">
    <property type="entry name" value="Dros_DevTransReg"/>
</dbReference>
<organism evidence="8 9">
    <name type="scientific">Melipona quadrifasciata</name>
    <dbReference type="NCBI Taxonomy" id="166423"/>
    <lineage>
        <taxon>Eukaryota</taxon>
        <taxon>Metazoa</taxon>
        <taxon>Ecdysozoa</taxon>
        <taxon>Arthropoda</taxon>
        <taxon>Hexapoda</taxon>
        <taxon>Insecta</taxon>
        <taxon>Pterygota</taxon>
        <taxon>Neoptera</taxon>
        <taxon>Endopterygota</taxon>
        <taxon>Hymenoptera</taxon>
        <taxon>Apocrita</taxon>
        <taxon>Aculeata</taxon>
        <taxon>Apoidea</taxon>
        <taxon>Anthophila</taxon>
        <taxon>Apidae</taxon>
        <taxon>Melipona</taxon>
    </lineage>
</organism>
<feature type="region of interest" description="Disordered" evidence="5">
    <location>
        <begin position="129"/>
        <end position="161"/>
    </location>
</feature>
<dbReference type="CDD" id="cd18315">
    <property type="entry name" value="BTB_POZ_BAB-like"/>
    <property type="match status" value="1"/>
</dbReference>
<feature type="compositionally biased region" description="Basic residues" evidence="5">
    <location>
        <begin position="371"/>
        <end position="380"/>
    </location>
</feature>
<proteinExistence type="predicted"/>
<dbReference type="SMART" id="SM00225">
    <property type="entry name" value="BTB"/>
    <property type="match status" value="1"/>
</dbReference>
<dbReference type="AlphaFoldDB" id="A0A0M9ADG0"/>
<feature type="compositionally biased region" description="Basic residues" evidence="5">
    <location>
        <begin position="19"/>
        <end position="36"/>
    </location>
</feature>
<dbReference type="InterPro" id="IPR011333">
    <property type="entry name" value="SKP1/BTB/POZ_sf"/>
</dbReference>
<dbReference type="GO" id="GO:0006357">
    <property type="term" value="P:regulation of transcription by RNA polymerase II"/>
    <property type="evidence" value="ECO:0007669"/>
    <property type="project" value="TreeGrafter"/>
</dbReference>
<evidence type="ECO:0000256" key="2">
    <source>
        <dbReference type="ARBA" id="ARBA00023125"/>
    </source>
</evidence>
<feature type="DNA-binding region" description="H-T-H motif" evidence="4">
    <location>
        <begin position="627"/>
        <end position="647"/>
    </location>
</feature>
<feature type="region of interest" description="Disordered" evidence="5">
    <location>
        <begin position="1"/>
        <end position="92"/>
    </location>
</feature>
<name>A0A0M9ADG0_9HYME</name>
<evidence type="ECO:0000313" key="8">
    <source>
        <dbReference type="EMBL" id="KOX81033.1"/>
    </source>
</evidence>
<dbReference type="Gene3D" id="1.10.10.60">
    <property type="entry name" value="Homeodomain-like"/>
    <property type="match status" value="1"/>
</dbReference>
<evidence type="ECO:0000256" key="4">
    <source>
        <dbReference type="PROSITE-ProRule" id="PRU00320"/>
    </source>
</evidence>
<feature type="compositionally biased region" description="Basic and acidic residues" evidence="5">
    <location>
        <begin position="573"/>
        <end position="586"/>
    </location>
</feature>
<feature type="compositionally biased region" description="Gly residues" evidence="5">
    <location>
        <begin position="759"/>
        <end position="771"/>
    </location>
</feature>
<feature type="compositionally biased region" description="Basic residues" evidence="5">
    <location>
        <begin position="563"/>
        <end position="572"/>
    </location>
</feature>
<dbReference type="Proteomes" id="UP000053105">
    <property type="component" value="Unassembled WGS sequence"/>
</dbReference>
<feature type="compositionally biased region" description="Basic and acidic residues" evidence="5">
    <location>
        <begin position="789"/>
        <end position="815"/>
    </location>
</feature>
<protein>
    <submittedName>
        <fullName evidence="8">Protein TKR</fullName>
    </submittedName>
</protein>
<dbReference type="EMBL" id="KQ435692">
    <property type="protein sequence ID" value="KOX81033.1"/>
    <property type="molecule type" value="Genomic_DNA"/>
</dbReference>
<dbReference type="SUPFAM" id="SSF54695">
    <property type="entry name" value="POZ domain"/>
    <property type="match status" value="1"/>
</dbReference>
<feature type="domain" description="BTB" evidence="6">
    <location>
        <begin position="194"/>
        <end position="259"/>
    </location>
</feature>
<dbReference type="GO" id="GO:0005634">
    <property type="term" value="C:nucleus"/>
    <property type="evidence" value="ECO:0007669"/>
    <property type="project" value="UniProtKB-SubCell"/>
</dbReference>
<feature type="region of interest" description="Disordered" evidence="5">
    <location>
        <begin position="739"/>
        <end position="852"/>
    </location>
</feature>
<feature type="region of interest" description="Disordered" evidence="5">
    <location>
        <begin position="365"/>
        <end position="402"/>
    </location>
</feature>
<dbReference type="Pfam" id="PF05225">
    <property type="entry name" value="HTH_psq"/>
    <property type="match status" value="1"/>
</dbReference>
<dbReference type="OrthoDB" id="10261408at2759"/>
<evidence type="ECO:0000259" key="6">
    <source>
        <dbReference type="PROSITE" id="PS50097"/>
    </source>
</evidence>
<dbReference type="STRING" id="166423.A0A0M9ADG0"/>
<feature type="region of interest" description="Disordered" evidence="5">
    <location>
        <begin position="556"/>
        <end position="609"/>
    </location>
</feature>
<feature type="region of interest" description="Disordered" evidence="5">
    <location>
        <begin position="503"/>
        <end position="529"/>
    </location>
</feature>
<accession>A0A0M9ADG0</accession>
<evidence type="ECO:0000259" key="7">
    <source>
        <dbReference type="PROSITE" id="PS50960"/>
    </source>
</evidence>
<dbReference type="InterPro" id="IPR007889">
    <property type="entry name" value="HTH_Psq"/>
</dbReference>
<reference evidence="8 9" key="1">
    <citation type="submission" date="2015-07" db="EMBL/GenBank/DDBJ databases">
        <title>The genome of Melipona quadrifasciata.</title>
        <authorList>
            <person name="Pan H."/>
            <person name="Kapheim K."/>
        </authorList>
    </citation>
    <scope>NUCLEOTIDE SEQUENCE [LARGE SCALE GENOMIC DNA]</scope>
    <source>
        <strain evidence="8">0111107301</strain>
        <tissue evidence="8">Whole body</tissue>
    </source>
</reference>
<dbReference type="InterPro" id="IPR009057">
    <property type="entry name" value="Homeodomain-like_sf"/>
</dbReference>
<dbReference type="GO" id="GO:0003677">
    <property type="term" value="F:DNA binding"/>
    <property type="evidence" value="ECO:0007669"/>
    <property type="project" value="UniProtKB-UniRule"/>
</dbReference>
<dbReference type="SUPFAM" id="SSF46689">
    <property type="entry name" value="Homeodomain-like"/>
    <property type="match status" value="1"/>
</dbReference>
<evidence type="ECO:0000256" key="1">
    <source>
        <dbReference type="ARBA" id="ARBA00004123"/>
    </source>
</evidence>
<feature type="compositionally biased region" description="Polar residues" evidence="5">
    <location>
        <begin position="841"/>
        <end position="852"/>
    </location>
</feature>
<feature type="compositionally biased region" description="Low complexity" evidence="5">
    <location>
        <begin position="50"/>
        <end position="62"/>
    </location>
</feature>
<dbReference type="FunFam" id="1.10.10.60:FF:000019">
    <property type="entry name" value="Ligand-dependent corepressor isoform 1"/>
    <property type="match status" value="1"/>
</dbReference>
<comment type="subcellular location">
    <subcellularLocation>
        <location evidence="1 4">Nucleus</location>
    </subcellularLocation>
</comment>
<feature type="region of interest" description="Disordered" evidence="5">
    <location>
        <begin position="418"/>
        <end position="453"/>
    </location>
</feature>
<dbReference type="Pfam" id="PF00651">
    <property type="entry name" value="BTB"/>
    <property type="match status" value="1"/>
</dbReference>
<sequence>MKDEKSTRSRPAGGERGRKERRKEGRGKRKGGRRQTTKQGWTEGERHRSTGISSSGSTSNDDTTMKRTTTSAAHFFLKRGTGGRSVGKENDEGGGGWLVEARWCRRGGIVHDTCVAECVRAWKRKTSARSCGTKENEAEQGGSANGTSGGEKMSSAADSPDGMALQSHYSLRWNNHQTHILQAFEALLHAEILVDVTLVCAETSLRAHKVVLSACSPFFERIFAEHPCKHPVIVLKDYPGHEIAALIDFMYRGEVRVGREELPGLLRAAESLQVRGLTSSEPRPTSPPETPTADLLLGEPSTPEGARQETPEEDDNASESTVTPSTREPAPVTTPTVFHPARDHRDRLPHMGHLNFGMRELRESCGSPLLPRRKQARPRRRSGELVPQDLSRPHPPLSLSPLASDMAENLSMKRCLSPSGAEQHNVKAESSEAASSPRGSPLTGTSLLHPDGSLQDIPSAAAAAAAAAAVGLPNMSALSLTPPHHHSEYLTSLGQLAAQWLPSHPQSQLPHSSQGHHPRDGSGGLFPHAGALERGSLLADLHDNFKQETLQGLFGTAGLSGHHSGKKPKKHRGDSDAPRRWGDHSRGLPVGRPKGQHSAPRGGPPRSWTNAELTEALQHVWNKKMTTSQASRIFGIPYNSLLMYVRGKYGKSLKLEQLRRDCTGATTGEVVMNSLNNNVKAVQPPTQMTHPLASLPPHPGEDGGFPHHSLLGGNLPQGFFPDFAATPFPVPVSMVHLLPPSEQKGFEPPANPGGSSSNSGGGGGGGSGGGDHNFATIFRQPDGSAGTLAKREEAITREKNIRRAGPADKVHKTGDNSEPLRNLPPSDPYPRIAKQAMPTRSCRQSAVTRIDE</sequence>
<feature type="compositionally biased region" description="Basic and acidic residues" evidence="5">
    <location>
        <begin position="1"/>
        <end position="18"/>
    </location>
</feature>
<keyword evidence="2 4" id="KW-0238">DNA-binding</keyword>
<keyword evidence="3 4" id="KW-0539">Nucleus</keyword>
<evidence type="ECO:0000313" key="9">
    <source>
        <dbReference type="Proteomes" id="UP000053105"/>
    </source>
</evidence>
<feature type="compositionally biased region" description="Basic and acidic residues" evidence="5">
    <location>
        <begin position="340"/>
        <end position="349"/>
    </location>
</feature>
<dbReference type="PROSITE" id="PS50097">
    <property type="entry name" value="BTB"/>
    <property type="match status" value="1"/>
</dbReference>
<gene>
    <name evidence="8" type="ORF">WN51_09958</name>
</gene>
<evidence type="ECO:0000256" key="5">
    <source>
        <dbReference type="SAM" id="MobiDB-lite"/>
    </source>
</evidence>
<feature type="region of interest" description="Disordered" evidence="5">
    <location>
        <begin position="273"/>
        <end position="351"/>
    </location>
</feature>
<evidence type="ECO:0000256" key="3">
    <source>
        <dbReference type="ARBA" id="ARBA00023242"/>
    </source>
</evidence>
<feature type="domain" description="HTH psq-type" evidence="7">
    <location>
        <begin position="599"/>
        <end position="651"/>
    </location>
</feature>
<dbReference type="InterPro" id="IPR000210">
    <property type="entry name" value="BTB/POZ_dom"/>
</dbReference>
<dbReference type="PROSITE" id="PS50960">
    <property type="entry name" value="HTH_PSQ"/>
    <property type="match status" value="1"/>
</dbReference>
<feature type="compositionally biased region" description="Low complexity" evidence="5">
    <location>
        <begin position="503"/>
        <end position="515"/>
    </location>
</feature>